<dbReference type="SMART" id="SM00254">
    <property type="entry name" value="ShKT"/>
    <property type="match status" value="2"/>
</dbReference>
<protein>
    <submittedName>
        <fullName evidence="2">Uncharacterized protein</fullName>
    </submittedName>
</protein>
<evidence type="ECO:0000256" key="1">
    <source>
        <dbReference type="PROSITE-ProRule" id="PRU01005"/>
    </source>
</evidence>
<dbReference type="Gene3D" id="1.10.10.1940">
    <property type="match status" value="2"/>
</dbReference>
<sequence>MEAKILCILVVFCFGISAIVGQQCADKLNYCSQWPDSYCTDYLDYMKTNCPKKCGYCTTVPTTVPGTGCSDKQSQSNCVRWKNSGYCADGHKYQQYMKDNCKKTCGFCGGSTKPTGATTKPTNPTQPSGKLKIKAGFYLF</sequence>
<keyword evidence="3" id="KW-1185">Reference proteome</keyword>
<organism evidence="2 3">
    <name type="scientific">Paramuricea clavata</name>
    <name type="common">Red gorgonian</name>
    <name type="synonym">Violescent sea-whip</name>
    <dbReference type="NCBI Taxonomy" id="317549"/>
    <lineage>
        <taxon>Eukaryota</taxon>
        <taxon>Metazoa</taxon>
        <taxon>Cnidaria</taxon>
        <taxon>Anthozoa</taxon>
        <taxon>Octocorallia</taxon>
        <taxon>Malacalcyonacea</taxon>
        <taxon>Plexauridae</taxon>
        <taxon>Paramuricea</taxon>
    </lineage>
</organism>
<accession>A0A7D9IPH8</accession>
<dbReference type="InterPro" id="IPR003582">
    <property type="entry name" value="ShKT_dom"/>
</dbReference>
<dbReference type="Pfam" id="PF01549">
    <property type="entry name" value="ShK"/>
    <property type="match status" value="2"/>
</dbReference>
<dbReference type="PANTHER" id="PTHR21724">
    <property type="entry name" value="SHKT DOMAIN-CONTAINING PROTEIN"/>
    <property type="match status" value="1"/>
</dbReference>
<comment type="caution">
    <text evidence="2">The sequence shown here is derived from an EMBL/GenBank/DDBJ whole genome shotgun (WGS) entry which is preliminary data.</text>
</comment>
<gene>
    <name evidence="2" type="ORF">PACLA_8A026830</name>
</gene>
<proteinExistence type="predicted"/>
<reference evidence="2" key="1">
    <citation type="submission" date="2020-04" db="EMBL/GenBank/DDBJ databases">
        <authorList>
            <person name="Alioto T."/>
            <person name="Alioto T."/>
            <person name="Gomez Garrido J."/>
        </authorList>
    </citation>
    <scope>NUCLEOTIDE SEQUENCE</scope>
    <source>
        <strain evidence="2">A484AB</strain>
    </source>
</reference>
<dbReference type="PROSITE" id="PS51670">
    <property type="entry name" value="SHKT"/>
    <property type="match status" value="2"/>
</dbReference>
<dbReference type="EMBL" id="CACRXK020006705">
    <property type="protein sequence ID" value="CAB4010185.1"/>
    <property type="molecule type" value="Genomic_DNA"/>
</dbReference>
<name>A0A7D9IPH8_PARCT</name>
<dbReference type="PANTHER" id="PTHR21724:SF109">
    <property type="entry name" value="SHKT DOMAIN-CONTAINING PROTEIN"/>
    <property type="match status" value="1"/>
</dbReference>
<evidence type="ECO:0000313" key="2">
    <source>
        <dbReference type="EMBL" id="CAB4010185.1"/>
    </source>
</evidence>
<dbReference type="Proteomes" id="UP001152795">
    <property type="component" value="Unassembled WGS sequence"/>
</dbReference>
<dbReference type="OrthoDB" id="5863778at2759"/>
<evidence type="ECO:0000313" key="3">
    <source>
        <dbReference type="Proteomes" id="UP001152795"/>
    </source>
</evidence>
<dbReference type="AlphaFoldDB" id="A0A7D9IPH8"/>
<comment type="caution">
    <text evidence="1">Lacks conserved residue(s) required for the propagation of feature annotation.</text>
</comment>